<gene>
    <name evidence="2" type="ORF">MRATA1EN1_LOCUS3804</name>
</gene>
<feature type="region of interest" description="Disordered" evidence="1">
    <location>
        <begin position="28"/>
        <end position="203"/>
    </location>
</feature>
<keyword evidence="3" id="KW-1185">Reference proteome</keyword>
<evidence type="ECO:0000256" key="1">
    <source>
        <dbReference type="SAM" id="MobiDB-lite"/>
    </source>
</evidence>
<feature type="compositionally biased region" description="Low complexity" evidence="1">
    <location>
        <begin position="28"/>
        <end position="38"/>
    </location>
</feature>
<evidence type="ECO:0000313" key="3">
    <source>
        <dbReference type="Proteomes" id="UP001176941"/>
    </source>
</evidence>
<name>A0ABN8Y2R0_RANTA</name>
<organism evidence="2 3">
    <name type="scientific">Rangifer tarandus platyrhynchus</name>
    <name type="common">Svalbard reindeer</name>
    <dbReference type="NCBI Taxonomy" id="3082113"/>
    <lineage>
        <taxon>Eukaryota</taxon>
        <taxon>Metazoa</taxon>
        <taxon>Chordata</taxon>
        <taxon>Craniata</taxon>
        <taxon>Vertebrata</taxon>
        <taxon>Euteleostomi</taxon>
        <taxon>Mammalia</taxon>
        <taxon>Eutheria</taxon>
        <taxon>Laurasiatheria</taxon>
        <taxon>Artiodactyla</taxon>
        <taxon>Ruminantia</taxon>
        <taxon>Pecora</taxon>
        <taxon>Cervidae</taxon>
        <taxon>Odocoileinae</taxon>
        <taxon>Rangifer</taxon>
    </lineage>
</organism>
<dbReference type="Proteomes" id="UP001176941">
    <property type="component" value="Chromosome 11"/>
</dbReference>
<accession>A0ABN8Y2R0</accession>
<feature type="compositionally biased region" description="Gly residues" evidence="1">
    <location>
        <begin position="159"/>
        <end position="170"/>
    </location>
</feature>
<evidence type="ECO:0000313" key="2">
    <source>
        <dbReference type="EMBL" id="CAI9154842.1"/>
    </source>
</evidence>
<dbReference type="EMBL" id="OX459947">
    <property type="protein sequence ID" value="CAI9154842.1"/>
    <property type="molecule type" value="Genomic_DNA"/>
</dbReference>
<sequence>MAAARRWRRRGRARGLVALRLGGLGGLRLAPRPRLLPGGAAGAAERRAAAAARADPSSPRAGGGGGSVVERCRQRRGGGRRRRVWERRLHRRRQAGGGGGRAPLAPQQRGPREGAVSEETPKSPLALPAGGGGGTRWRRPGGAGVQFMDPGGRRRGDRAGGGGGGNGRGRGLIPRLPSADNTGASERLPEPALAKMAAEKERK</sequence>
<reference evidence="2" key="1">
    <citation type="submission" date="2023-04" db="EMBL/GenBank/DDBJ databases">
        <authorList>
            <consortium name="ELIXIR-Norway"/>
        </authorList>
    </citation>
    <scope>NUCLEOTIDE SEQUENCE [LARGE SCALE GENOMIC DNA]</scope>
</reference>
<feature type="compositionally biased region" description="Basic residues" evidence="1">
    <location>
        <begin position="73"/>
        <end position="94"/>
    </location>
</feature>
<proteinExistence type="predicted"/>
<protein>
    <submittedName>
        <fullName evidence="2">Uncharacterized protein</fullName>
    </submittedName>
</protein>